<dbReference type="Gene3D" id="1.10.287.1490">
    <property type="match status" value="1"/>
</dbReference>
<feature type="region of interest" description="Disordered" evidence="1">
    <location>
        <begin position="463"/>
        <end position="539"/>
    </location>
</feature>
<dbReference type="PHI-base" id="PHI:166"/>
<dbReference type="EMBL" id="AF149296">
    <property type="protein sequence ID" value="AAD53262.1"/>
    <property type="molecule type" value="mRNA"/>
</dbReference>
<sequence>MRKLTSPCPILDLPRPRRLLSGSGEPIPTVARQTIPFASGPAKSTGLASLRTRWLPSLPLRASVKAELLFLFGSGRRAMLEKPRTLLFIANIRKIETENDDIIRFTYSSYYDLDCTFNQQTGKLFVRMKSPQEHTAKDLGDFALAAMIDRHSHNFNPPESTPNKAETEFRVPQPQPSLPHILAPMPFPRTLFETLTHTAAFINQAGYLAKYAEESFNTMDAEYHLREQRLDAAKEKIRDLNEHVKKLEGEVAKGTSQIGTLEQSIKDIVKAARDKEAELLKEIARLKRQGKAHDDEDHKVIKHLEKQVSDLHAEVSDLKIMLATTGSELSATRALLAVEKKRKGELEARYRTLEAEHDHSEKELRKLRAQNSQLSLEKESLKQKLSDLQKQLEDATNDLKTVESDRDSKNLALKKAEEERDQARSELTKKTLALEVAEREGASVRQKLEDDLDLMRRQKEDAIELIKPKEQKEQDHEKLDKKRQEEEANYRKKHEEEDADYRKKHEEEDANYRQNHEEEDGKKDKLYEKTKQDYADHLAQDEKDYNARLAFEASLRRPNRGTGSAVV</sequence>
<evidence type="ECO:0000256" key="1">
    <source>
        <dbReference type="SAM" id="MobiDB-lite"/>
    </source>
</evidence>
<evidence type="ECO:0000313" key="2">
    <source>
        <dbReference type="EMBL" id="AAD53262.1"/>
    </source>
</evidence>
<name>Q9UUS7_COLGL</name>
<dbReference type="AlphaFoldDB" id="Q9UUS7"/>
<organism evidence="2">
    <name type="scientific">Colletotrichum gloeosporioides</name>
    <name type="common">Anthracnose fungus</name>
    <name type="synonym">Glomerella cingulata</name>
    <dbReference type="NCBI Taxonomy" id="474922"/>
    <lineage>
        <taxon>Eukaryota</taxon>
        <taxon>Fungi</taxon>
        <taxon>Dikarya</taxon>
        <taxon>Ascomycota</taxon>
        <taxon>Pezizomycotina</taxon>
        <taxon>Sordariomycetes</taxon>
        <taxon>Hypocreomycetidae</taxon>
        <taxon>Glomerellales</taxon>
        <taxon>Glomerellaceae</taxon>
        <taxon>Colletotrichum</taxon>
        <taxon>Colletotrichum gloeosporioides species complex</taxon>
    </lineage>
</organism>
<reference evidence="2" key="2">
    <citation type="journal article" date="2000" name="J. Bacteriol.">
        <title>Two novel genes induced by hard-surface contact of Colletotrichum gloeosporioides conidia.</title>
        <authorList>
            <person name="Kim Y.K."/>
            <person name="Liu Z.M."/>
            <person name="Li D."/>
            <person name="Kolattukudy P.E."/>
        </authorList>
    </citation>
    <scope>NUCLEOTIDE SEQUENCE</scope>
</reference>
<reference evidence="2" key="1">
    <citation type="submission" date="1999-05" db="EMBL/GenBank/DDBJ databases">
        <authorList>
            <person name="Kim Y.-K."/>
            <person name="Liu Z.-M."/>
            <person name="Li D."/>
            <person name="Kolattukudy P.E."/>
        </authorList>
    </citation>
    <scope>NUCLEOTIDE SEQUENCE</scope>
</reference>
<accession>Q9UUS7</accession>
<protein>
    <submittedName>
        <fullName evidence="2">Hard-surface inducible protein</fullName>
    </submittedName>
</protein>
<proteinExistence type="evidence at transcript level"/>
<gene>
    <name evidence="2" type="primary">chip2</name>
</gene>